<keyword evidence="2" id="KW-0472">Membrane</keyword>
<dbReference type="Proteomes" id="UP000230852">
    <property type="component" value="Unassembled WGS sequence"/>
</dbReference>
<feature type="compositionally biased region" description="Low complexity" evidence="1">
    <location>
        <begin position="394"/>
        <end position="403"/>
    </location>
</feature>
<dbReference type="InterPro" id="IPR044016">
    <property type="entry name" value="Big_13"/>
</dbReference>
<dbReference type="Pfam" id="PF19077">
    <property type="entry name" value="Big_13"/>
    <property type="match status" value="1"/>
</dbReference>
<sequence length="806" mass="88051">MKRQITIFFSLLLFVFFLSQIVSATSGTILTGHSYAWSNNVGWINFKDTVIGDSALTGYAWSQNNGWIKMNPSNGGVNNDGQGNLSGYAWGEGLGWINFSGVSINSSGVFSGTATGDLIGSLTFSCSNCDVQTDWVATPAGGGGSLPPPPPPVVNLPTGSVQINNGAQYTNNKKISLSFVADYTDSYAVSVTNDFSSASYLTIVSSTQFTLSAPDGTKTVYVSFKNQDGTYVTSDSIILDTVSPNKPIISQIDLGIENGVRVRPPKLSGHSEANSQVIITKATEGQQTLSSFHLAGVTTYYTTADAQGNWTFTFPVLFDPGSYAVSAIAQDAAGNVSISSDVAHLVIPVDTITPPPEVPPEIPPEVVPPPEVPPEIPPEVVPPDSNIPPEENPTGNSGNNTDNTGGGSGSTDNGNTWWGEFFGTASTTASSTIPTEIIKNVTQVINNIQKQVTNVTDNVGKSIQKTNENVTKAVNVVTKKINEVIDNPQVKIVNKTIVAPTVATVAVINVASSGFGLVQLMNFLQLFFGQFFLVFRRKKQKKWGVLYNSFTKKPIDLAVIRLVDASTNRVVRSVVTDMEGRYILQAKPGEYKILVQKDGYTNFSEHLKDFSEDSKFINLYHGEAIKVTDEAEINYNIPFDPIEIDRSYIQIIRDKVFKTVRFVLSTIGLVFSVISFIISPVWWIGALVIFQFLLYLVIRRFSYKKLPSSFGVITAKHDEQALPNVAVRVFDATFNKLIDTTVTDHKGRYAMLLSPNKYYVTYEKDQYEKKKSPLLDFSTDKTKEGGDLLVRDEVLEEEKNEEVKKT</sequence>
<feature type="domain" description="Bacterial Ig-like" evidence="4">
    <location>
        <begin position="294"/>
        <end position="341"/>
    </location>
</feature>
<feature type="region of interest" description="Disordered" evidence="1">
    <location>
        <begin position="356"/>
        <end position="419"/>
    </location>
</feature>
<dbReference type="SUPFAM" id="SSF49464">
    <property type="entry name" value="Carboxypeptidase regulatory domain-like"/>
    <property type="match status" value="2"/>
</dbReference>
<evidence type="ECO:0000256" key="1">
    <source>
        <dbReference type="SAM" id="MobiDB-lite"/>
    </source>
</evidence>
<comment type="caution">
    <text evidence="5">The sequence shown here is derived from an EMBL/GenBank/DDBJ whole genome shotgun (WGS) entry which is preliminary data.</text>
</comment>
<evidence type="ECO:0000256" key="3">
    <source>
        <dbReference type="SAM" id="SignalP"/>
    </source>
</evidence>
<evidence type="ECO:0000313" key="5">
    <source>
        <dbReference type="EMBL" id="PIR78036.1"/>
    </source>
</evidence>
<feature type="transmembrane region" description="Helical" evidence="2">
    <location>
        <begin position="514"/>
        <end position="535"/>
    </location>
</feature>
<dbReference type="Gene3D" id="2.60.40.1120">
    <property type="entry name" value="Carboxypeptidase-like, regulatory domain"/>
    <property type="match status" value="2"/>
</dbReference>
<name>A0A2H0TXS4_9BACT</name>
<keyword evidence="2" id="KW-0812">Transmembrane</keyword>
<evidence type="ECO:0000256" key="2">
    <source>
        <dbReference type="SAM" id="Phobius"/>
    </source>
</evidence>
<dbReference type="InterPro" id="IPR008969">
    <property type="entry name" value="CarboxyPept-like_regulatory"/>
</dbReference>
<accession>A0A2H0TXS4</accession>
<feature type="signal peptide" evidence="3">
    <location>
        <begin position="1"/>
        <end position="24"/>
    </location>
</feature>
<protein>
    <recommendedName>
        <fullName evidence="4">Bacterial Ig-like domain-containing protein</fullName>
    </recommendedName>
</protein>
<dbReference type="AlphaFoldDB" id="A0A2H0TXS4"/>
<gene>
    <name evidence="5" type="ORF">COU28_03830</name>
</gene>
<reference evidence="6" key="1">
    <citation type="submission" date="2017-09" db="EMBL/GenBank/DDBJ databases">
        <title>Depth-based differentiation of microbial function through sediment-hosted aquifers and enrichment of novel symbionts in the deep terrestrial subsurface.</title>
        <authorList>
            <person name="Probst A.J."/>
            <person name="Ladd B."/>
            <person name="Jarett J.K."/>
            <person name="Geller-Mcgrath D.E."/>
            <person name="Sieber C.M.K."/>
            <person name="Emerson J.B."/>
            <person name="Anantharaman K."/>
            <person name="Thomas B.C."/>
            <person name="Malmstrom R."/>
            <person name="Stieglmeier M."/>
            <person name="Klingl A."/>
            <person name="Woyke T."/>
            <person name="Ryan C.M."/>
            <person name="Banfield J.F."/>
        </authorList>
    </citation>
    <scope>NUCLEOTIDE SEQUENCE [LARGE SCALE GENOMIC DNA]</scope>
</reference>
<evidence type="ECO:0000313" key="6">
    <source>
        <dbReference type="Proteomes" id="UP000230852"/>
    </source>
</evidence>
<keyword evidence="2" id="KW-1133">Transmembrane helix</keyword>
<evidence type="ECO:0000259" key="4">
    <source>
        <dbReference type="Pfam" id="PF19077"/>
    </source>
</evidence>
<feature type="compositionally biased region" description="Pro residues" evidence="1">
    <location>
        <begin position="356"/>
        <end position="381"/>
    </location>
</feature>
<proteinExistence type="predicted"/>
<dbReference type="Gene3D" id="2.60.40.10">
    <property type="entry name" value="Immunoglobulins"/>
    <property type="match status" value="1"/>
</dbReference>
<feature type="chain" id="PRO_5013668553" description="Bacterial Ig-like domain-containing protein" evidence="3">
    <location>
        <begin position="25"/>
        <end position="806"/>
    </location>
</feature>
<keyword evidence="3" id="KW-0732">Signal</keyword>
<dbReference type="InterPro" id="IPR013783">
    <property type="entry name" value="Ig-like_fold"/>
</dbReference>
<dbReference type="EMBL" id="PFBU01000073">
    <property type="protein sequence ID" value="PIR78036.1"/>
    <property type="molecule type" value="Genomic_DNA"/>
</dbReference>
<feature type="transmembrane region" description="Helical" evidence="2">
    <location>
        <begin position="656"/>
        <end position="674"/>
    </location>
</feature>
<feature type="transmembrane region" description="Helical" evidence="2">
    <location>
        <begin position="680"/>
        <end position="698"/>
    </location>
</feature>
<organism evidence="5 6">
    <name type="scientific">Candidatus Magasanikbacteria bacterium CG10_big_fil_rev_8_21_14_0_10_36_16</name>
    <dbReference type="NCBI Taxonomy" id="1974645"/>
    <lineage>
        <taxon>Bacteria</taxon>
        <taxon>Candidatus Magasanikiibacteriota</taxon>
    </lineage>
</organism>